<proteinExistence type="predicted"/>
<name>A0A645F845_9ZZZZ</name>
<accession>A0A645F845</accession>
<comment type="caution">
    <text evidence="1">The sequence shown here is derived from an EMBL/GenBank/DDBJ whole genome shotgun (WGS) entry which is preliminary data.</text>
</comment>
<dbReference type="AlphaFoldDB" id="A0A645F845"/>
<gene>
    <name evidence="1" type="ORF">SDC9_157823</name>
</gene>
<reference evidence="1" key="1">
    <citation type="submission" date="2019-08" db="EMBL/GenBank/DDBJ databases">
        <authorList>
            <person name="Kucharzyk K."/>
            <person name="Murdoch R.W."/>
            <person name="Higgins S."/>
            <person name="Loffler F."/>
        </authorList>
    </citation>
    <scope>NUCLEOTIDE SEQUENCE</scope>
</reference>
<dbReference type="EMBL" id="VSSQ01056685">
    <property type="protein sequence ID" value="MPN10528.1"/>
    <property type="molecule type" value="Genomic_DNA"/>
</dbReference>
<sequence length="160" mass="16764">MITVFARSKVTNQVASATAIEEMPEYFSDSSISTETSASMTPTPAIIALTMTGPIISTIFSLSPSSEGMRRKSAPQKTRLILSRGVLPILPATAIVSAWKDMVATELKANEPAAPMRKAIAVGNAAKPSESESNPCGIPFITTANAVSRSVAYDSIKSAS</sequence>
<protein>
    <submittedName>
        <fullName evidence="1">Uncharacterized protein</fullName>
    </submittedName>
</protein>
<evidence type="ECO:0000313" key="1">
    <source>
        <dbReference type="EMBL" id="MPN10528.1"/>
    </source>
</evidence>
<organism evidence="1">
    <name type="scientific">bioreactor metagenome</name>
    <dbReference type="NCBI Taxonomy" id="1076179"/>
    <lineage>
        <taxon>unclassified sequences</taxon>
        <taxon>metagenomes</taxon>
        <taxon>ecological metagenomes</taxon>
    </lineage>
</organism>